<dbReference type="InterPro" id="IPR037479">
    <property type="entry name" value="Tauto_MSAD"/>
</dbReference>
<proteinExistence type="predicted"/>
<dbReference type="Proteomes" id="UP001165652">
    <property type="component" value="Unassembled WGS sequence"/>
</dbReference>
<gene>
    <name evidence="1" type="ORF">PQJ73_24410</name>
</gene>
<evidence type="ECO:0000313" key="1">
    <source>
        <dbReference type="EMBL" id="MDC7788840.1"/>
    </source>
</evidence>
<keyword evidence="2" id="KW-1185">Reference proteome</keyword>
<dbReference type="EMBL" id="JAQQLI010000053">
    <property type="protein sequence ID" value="MDC7788840.1"/>
    <property type="molecule type" value="Genomic_DNA"/>
</dbReference>
<dbReference type="PANTHER" id="PTHR38460">
    <property type="entry name" value="TAUTOMERASE YOLI-RELATED"/>
    <property type="match status" value="1"/>
</dbReference>
<dbReference type="Pfam" id="PF14552">
    <property type="entry name" value="Tautomerase_2"/>
    <property type="match status" value="1"/>
</dbReference>
<comment type="caution">
    <text evidence="1">The sequence shown here is derived from an EMBL/GenBank/DDBJ whole genome shotgun (WGS) entry which is preliminary data.</text>
</comment>
<organism evidence="1 2">
    <name type="scientific">Rhodoplanes tepidamans</name>
    <name type="common">Rhodoplanes cryptolactis</name>
    <dbReference type="NCBI Taxonomy" id="200616"/>
    <lineage>
        <taxon>Bacteria</taxon>
        <taxon>Pseudomonadati</taxon>
        <taxon>Pseudomonadota</taxon>
        <taxon>Alphaproteobacteria</taxon>
        <taxon>Hyphomicrobiales</taxon>
        <taxon>Nitrobacteraceae</taxon>
        <taxon>Rhodoplanes</taxon>
    </lineage>
</organism>
<evidence type="ECO:0000313" key="2">
    <source>
        <dbReference type="Proteomes" id="UP001165652"/>
    </source>
</evidence>
<dbReference type="SUPFAM" id="SSF55331">
    <property type="entry name" value="Tautomerase/MIF"/>
    <property type="match status" value="1"/>
</dbReference>
<dbReference type="PANTHER" id="PTHR38460:SF1">
    <property type="entry name" value="TAUTOMERASE YOLI-RELATED"/>
    <property type="match status" value="1"/>
</dbReference>
<dbReference type="InterPro" id="IPR014347">
    <property type="entry name" value="Tautomerase/MIF_sf"/>
</dbReference>
<dbReference type="RefSeq" id="WP_272779672.1">
    <property type="nucleotide sequence ID" value="NZ_JAQQLI010000053.1"/>
</dbReference>
<dbReference type="Gene3D" id="3.30.429.10">
    <property type="entry name" value="Macrophage Migration Inhibitory Factor"/>
    <property type="match status" value="1"/>
</dbReference>
<name>A0ABT5JII9_RHOTP</name>
<sequence length="138" mass="15375">MPLVRVSLRRGKPAAYRRAIVEGLYAAMRETYDVPDDDRFMLVSEHDAEDFVYGSRYLGVSRSDDLVIAQLTVSNTRTPAQKRALFRRIVERLGEDPGLRPEDVFINLVEVLPENWSMGHGLAQYAAPAAPVSAADGL</sequence>
<protein>
    <submittedName>
        <fullName evidence="1">Tautomerase family protein</fullName>
    </submittedName>
</protein>
<accession>A0ABT5JII9</accession>
<reference evidence="1" key="1">
    <citation type="journal article" date="2023" name="Microbiol Resour">
        <title>Genome Sequences of Rhodoplanes serenus and Two Thermotolerant Strains, Rhodoplanes tepidamans and 'Rhodoplanes cryptolactis,' Further Refine the Genus.</title>
        <authorList>
            <person name="Rayyan A.A."/>
            <person name="Kyndt J.A."/>
        </authorList>
    </citation>
    <scope>NUCLEOTIDE SEQUENCE</scope>
    <source>
        <strain evidence="1">DSM 9987</strain>
    </source>
</reference>
<reference evidence="1" key="2">
    <citation type="submission" date="2023-02" db="EMBL/GenBank/DDBJ databases">
        <authorList>
            <person name="Rayyan A."/>
            <person name="Meyer T."/>
            <person name="Kyndt J.A."/>
        </authorList>
    </citation>
    <scope>NUCLEOTIDE SEQUENCE</scope>
    <source>
        <strain evidence="1">DSM 9987</strain>
    </source>
</reference>